<dbReference type="InParanoid" id="A0A1X7VTV8"/>
<dbReference type="SUPFAM" id="SSF56112">
    <property type="entry name" value="Protein kinase-like (PK-like)"/>
    <property type="match status" value="1"/>
</dbReference>
<proteinExistence type="predicted"/>
<dbReference type="AlphaFoldDB" id="A0A1X7VTV8"/>
<accession>A0A1X7VTV8</accession>
<feature type="coiled-coil region" evidence="1">
    <location>
        <begin position="379"/>
        <end position="462"/>
    </location>
</feature>
<keyword evidence="1" id="KW-0175">Coiled coil</keyword>
<dbReference type="InterPro" id="IPR008271">
    <property type="entry name" value="Ser/Thr_kinase_AS"/>
</dbReference>
<dbReference type="EnsemblMetazoa" id="Aqu2.1.43532_001">
    <property type="protein sequence ID" value="Aqu2.1.43532_001"/>
    <property type="gene ID" value="Aqu2.1.43532"/>
</dbReference>
<dbReference type="InterPro" id="IPR011009">
    <property type="entry name" value="Kinase-like_dom_sf"/>
</dbReference>
<dbReference type="PROSITE" id="PS00108">
    <property type="entry name" value="PROTEIN_KINASE_ST"/>
    <property type="match status" value="1"/>
</dbReference>
<dbReference type="OrthoDB" id="1405469at2759"/>
<dbReference type="SMART" id="SM00220">
    <property type="entry name" value="S_TKc"/>
    <property type="match status" value="1"/>
</dbReference>
<name>A0A1X7VTV8_AMPQE</name>
<dbReference type="InterPro" id="IPR000719">
    <property type="entry name" value="Prot_kinase_dom"/>
</dbReference>
<dbReference type="GO" id="GO:0004672">
    <property type="term" value="F:protein kinase activity"/>
    <property type="evidence" value="ECO:0007669"/>
    <property type="project" value="InterPro"/>
</dbReference>
<dbReference type="Pfam" id="PF00069">
    <property type="entry name" value="Pkinase"/>
    <property type="match status" value="1"/>
</dbReference>
<sequence>MDEETALSKTGATDFLISHLLSADQHGIVVASYCRVAGHPFPSKLYAVKLIFNFTDDDYSSSVLSNHFENEWLLLSSLPPHPQIIKYWCQFVSVIPMEFVECCPQEVCKSFPKDKHFTRKGQFIVLDYHPQTLQEFLTKEENKPVDFKIILSISSQILSAASYLESNMICHLDLKLANCLVRGEEEDNPHIVLCDFGSAVQFSDSTMSTQWCHGLSLGGNRAHLCPELLSQYYSYKTSTSRLQQPSAAPISLAQRLLCYKGQPSFAVGVLLYEVGSCGEHPLPDYPLNYMKEGVVTYGESDIAELPGAYCHQQYFDLLKSLIACDPKQRPNLEHTLDTICKIKEDIENQEITGNLTGQEELKKQLIRVTIERDIAKSQSATLESERDSALEKIKAMANQCETAATELEQLAQQFKSMKEELLAVKLERDAAIQASEELFEAYELLQKELELVSRERDLARDQVSKMRHLCSAVQTNEEIKECINCQTFYHVEENTEDSCQWHPGKFLVSPIRNLLFT</sequence>
<protein>
    <recommendedName>
        <fullName evidence="2">Protein kinase domain-containing protein</fullName>
    </recommendedName>
</protein>
<dbReference type="eggNOG" id="KOG4158">
    <property type="taxonomic scope" value="Eukaryota"/>
</dbReference>
<dbReference type="PROSITE" id="PS50011">
    <property type="entry name" value="PROTEIN_KINASE_DOM"/>
    <property type="match status" value="1"/>
</dbReference>
<dbReference type="STRING" id="400682.A0A1X7VTV8"/>
<dbReference type="PANTHER" id="PTHR44167:SF24">
    <property type="entry name" value="SERINE_THREONINE-PROTEIN KINASE CHK2"/>
    <property type="match status" value="1"/>
</dbReference>
<evidence type="ECO:0000313" key="3">
    <source>
        <dbReference type="EnsemblMetazoa" id="Aqu2.1.43532_001"/>
    </source>
</evidence>
<dbReference type="PANTHER" id="PTHR44167">
    <property type="entry name" value="OVARIAN-SPECIFIC SERINE/THREONINE-PROTEIN KINASE LOK-RELATED"/>
    <property type="match status" value="1"/>
</dbReference>
<reference evidence="3" key="1">
    <citation type="submission" date="2017-05" db="UniProtKB">
        <authorList>
            <consortium name="EnsemblMetazoa"/>
        </authorList>
    </citation>
    <scope>IDENTIFICATION</scope>
</reference>
<dbReference type="Gene3D" id="1.10.510.10">
    <property type="entry name" value="Transferase(Phosphotransferase) domain 1"/>
    <property type="match status" value="1"/>
</dbReference>
<evidence type="ECO:0000256" key="1">
    <source>
        <dbReference type="SAM" id="Coils"/>
    </source>
</evidence>
<organism evidence="3">
    <name type="scientific">Amphimedon queenslandica</name>
    <name type="common">Sponge</name>
    <dbReference type="NCBI Taxonomy" id="400682"/>
    <lineage>
        <taxon>Eukaryota</taxon>
        <taxon>Metazoa</taxon>
        <taxon>Porifera</taxon>
        <taxon>Demospongiae</taxon>
        <taxon>Heteroscleromorpha</taxon>
        <taxon>Haplosclerida</taxon>
        <taxon>Niphatidae</taxon>
        <taxon>Amphimedon</taxon>
    </lineage>
</organism>
<feature type="domain" description="Protein kinase" evidence="2">
    <location>
        <begin position="15"/>
        <end position="346"/>
    </location>
</feature>
<evidence type="ECO:0000259" key="2">
    <source>
        <dbReference type="PROSITE" id="PS50011"/>
    </source>
</evidence>
<dbReference type="GO" id="GO:0005524">
    <property type="term" value="F:ATP binding"/>
    <property type="evidence" value="ECO:0007669"/>
    <property type="project" value="InterPro"/>
</dbReference>